<keyword evidence="7" id="KW-0256">Endoplasmic reticulum</keyword>
<comment type="subcellular location">
    <subcellularLocation>
        <location evidence="1">Endoplasmic reticulum membrane</location>
        <topology evidence="1">Multi-pass membrane protein</topology>
    </subcellularLocation>
</comment>
<dbReference type="InterPro" id="IPR009057">
    <property type="entry name" value="Homeodomain-like_sf"/>
</dbReference>
<feature type="region of interest" description="Disordered" evidence="12">
    <location>
        <begin position="297"/>
        <end position="321"/>
    </location>
</feature>
<dbReference type="SMART" id="SM00724">
    <property type="entry name" value="TLC"/>
    <property type="match status" value="1"/>
</dbReference>
<dbReference type="PANTHER" id="PTHR12560">
    <property type="entry name" value="LONGEVITY ASSURANCE FACTOR 1 LAG1"/>
    <property type="match status" value="1"/>
</dbReference>
<proteinExistence type="predicted"/>
<feature type="compositionally biased region" description="Polar residues" evidence="12">
    <location>
        <begin position="303"/>
        <end position="313"/>
    </location>
</feature>
<evidence type="ECO:0000256" key="2">
    <source>
        <dbReference type="ARBA" id="ARBA00004760"/>
    </source>
</evidence>
<name>G3VMJ3_SARHA</name>
<evidence type="ECO:0000256" key="1">
    <source>
        <dbReference type="ARBA" id="ARBA00004477"/>
    </source>
</evidence>
<dbReference type="Gene3D" id="1.10.10.60">
    <property type="entry name" value="Homeodomain-like"/>
    <property type="match status" value="1"/>
</dbReference>
<feature type="transmembrane region" description="Helical" evidence="13">
    <location>
        <begin position="39"/>
        <end position="56"/>
    </location>
</feature>
<dbReference type="eggNOG" id="KOG1607">
    <property type="taxonomic scope" value="Eukaryota"/>
</dbReference>
<keyword evidence="10 13" id="KW-0472">Membrane</keyword>
<dbReference type="Proteomes" id="UP000007648">
    <property type="component" value="Unassembled WGS sequence"/>
</dbReference>
<evidence type="ECO:0000256" key="10">
    <source>
        <dbReference type="ARBA" id="ARBA00023136"/>
    </source>
</evidence>
<dbReference type="FunFam" id="1.10.10.60:FF:000020">
    <property type="entry name" value="Ceramide synthase 5"/>
    <property type="match status" value="1"/>
</dbReference>
<accession>G3VMJ3</accession>
<keyword evidence="5" id="KW-0808">Transferase</keyword>
<comment type="pathway">
    <text evidence="3">Sphingolipid metabolism.</text>
</comment>
<dbReference type="InterPro" id="IPR006634">
    <property type="entry name" value="TLC-dom"/>
</dbReference>
<dbReference type="CDD" id="cd00086">
    <property type="entry name" value="homeodomain"/>
    <property type="match status" value="1"/>
</dbReference>
<feature type="transmembrane region" description="Helical" evidence="13">
    <location>
        <begin position="134"/>
        <end position="153"/>
    </location>
</feature>
<keyword evidence="16" id="KW-1185">Reference proteome</keyword>
<dbReference type="SUPFAM" id="SSF46689">
    <property type="entry name" value="Homeodomain-like"/>
    <property type="match status" value="1"/>
</dbReference>
<dbReference type="InParanoid" id="G3VMJ3"/>
<keyword evidence="8 13" id="KW-1133">Transmembrane helix</keyword>
<sequence>MLFTLYESFWKDEYWLPSGYTWADLEDSDGITYPHPKDLLAVIPTTFVLLVIRYVSERFIGLPLSKALGVRDSIRTKPIPNPILESFFQTHSKSPTKLNHLASQCSLSMRQAERWFRHRRNQERPLLSKKFSETCWRFLFYFCSLSGGFLIFYNPLNPALYWWYIMEISFYFSLLLTLSFDIKRKDFKEQIIHHCTTISLMSVSYCANLVISGAIVLLLHDVSDVFLEVSEHSMEECKPLEEMGSQTRHCQQVPSGLKGSCTLPRVSPLSVALYNPVLYLLHYPDAPILSLPESKNPGKSLKTKVSSDSSLGSPPNKRESTLTGSYLKLKFSLCKMSIRYRAALYFPHHRQYLMEKTPRHANTVILL</sequence>
<protein>
    <recommendedName>
        <fullName evidence="14">TLC domain-containing protein</fullName>
    </recommendedName>
</protein>
<keyword evidence="6 13" id="KW-0812">Transmembrane</keyword>
<dbReference type="GO" id="GO:0005789">
    <property type="term" value="C:endoplasmic reticulum membrane"/>
    <property type="evidence" value="ECO:0007669"/>
    <property type="project" value="UniProtKB-SubCell"/>
</dbReference>
<evidence type="ECO:0000256" key="6">
    <source>
        <dbReference type="ARBA" id="ARBA00022692"/>
    </source>
</evidence>
<comment type="pathway">
    <text evidence="2">Lipid metabolism; sphingolipid metabolism.</text>
</comment>
<evidence type="ECO:0000256" key="4">
    <source>
        <dbReference type="ARBA" id="ARBA00022516"/>
    </source>
</evidence>
<dbReference type="PANTHER" id="PTHR12560:SF6">
    <property type="entry name" value="CERAMIDE SYNTHASE 4"/>
    <property type="match status" value="1"/>
</dbReference>
<dbReference type="Ensembl" id="ENSSHAT00000004443.2">
    <property type="protein sequence ID" value="ENSSHAP00000004398.2"/>
    <property type="gene ID" value="ENSSHAG00000003870.2"/>
</dbReference>
<reference evidence="15" key="2">
    <citation type="submission" date="2025-08" db="UniProtKB">
        <authorList>
            <consortium name="Ensembl"/>
        </authorList>
    </citation>
    <scope>IDENTIFICATION</scope>
</reference>
<evidence type="ECO:0000256" key="13">
    <source>
        <dbReference type="SAM" id="Phobius"/>
    </source>
</evidence>
<evidence type="ECO:0000256" key="11">
    <source>
        <dbReference type="ARBA" id="ARBA00049036"/>
    </source>
</evidence>
<evidence type="ECO:0000313" key="15">
    <source>
        <dbReference type="Ensembl" id="ENSSHAP00000004398.2"/>
    </source>
</evidence>
<evidence type="ECO:0000259" key="14">
    <source>
        <dbReference type="SMART" id="SM00724"/>
    </source>
</evidence>
<feature type="domain" description="TLC" evidence="14">
    <location>
        <begin position="129"/>
        <end position="302"/>
    </location>
</feature>
<dbReference type="UniPathway" id="UPA00222"/>
<reference evidence="15" key="3">
    <citation type="submission" date="2025-09" db="UniProtKB">
        <authorList>
            <consortium name="Ensembl"/>
        </authorList>
    </citation>
    <scope>IDENTIFICATION</scope>
</reference>
<dbReference type="GeneTree" id="ENSGT01030000234515"/>
<feature type="transmembrane region" description="Helical" evidence="13">
    <location>
        <begin position="159"/>
        <end position="178"/>
    </location>
</feature>
<feature type="transmembrane region" description="Helical" evidence="13">
    <location>
        <begin position="198"/>
        <end position="219"/>
    </location>
</feature>
<evidence type="ECO:0000256" key="5">
    <source>
        <dbReference type="ARBA" id="ARBA00022679"/>
    </source>
</evidence>
<evidence type="ECO:0000256" key="7">
    <source>
        <dbReference type="ARBA" id="ARBA00022824"/>
    </source>
</evidence>
<keyword evidence="9" id="KW-0443">Lipid metabolism</keyword>
<evidence type="ECO:0000313" key="16">
    <source>
        <dbReference type="Proteomes" id="UP000007648"/>
    </source>
</evidence>
<evidence type="ECO:0000256" key="12">
    <source>
        <dbReference type="SAM" id="MobiDB-lite"/>
    </source>
</evidence>
<dbReference type="GO" id="GO:0050291">
    <property type="term" value="F:sphingosine N-acyltransferase activity"/>
    <property type="evidence" value="ECO:0007669"/>
    <property type="project" value="InterPro"/>
</dbReference>
<dbReference type="GO" id="GO:0046513">
    <property type="term" value="P:ceramide biosynthetic process"/>
    <property type="evidence" value="ECO:0007669"/>
    <property type="project" value="InterPro"/>
</dbReference>
<dbReference type="AlphaFoldDB" id="G3VMJ3"/>
<organism evidence="15 16">
    <name type="scientific">Sarcophilus harrisii</name>
    <name type="common">Tasmanian devil</name>
    <name type="synonym">Sarcophilus laniarius</name>
    <dbReference type="NCBI Taxonomy" id="9305"/>
    <lineage>
        <taxon>Eukaryota</taxon>
        <taxon>Metazoa</taxon>
        <taxon>Chordata</taxon>
        <taxon>Craniata</taxon>
        <taxon>Vertebrata</taxon>
        <taxon>Euteleostomi</taxon>
        <taxon>Mammalia</taxon>
        <taxon>Metatheria</taxon>
        <taxon>Dasyuromorphia</taxon>
        <taxon>Dasyuridae</taxon>
        <taxon>Sarcophilus</taxon>
    </lineage>
</organism>
<dbReference type="InterPro" id="IPR016439">
    <property type="entry name" value="Lag1/Lac1-like"/>
</dbReference>
<dbReference type="GO" id="GO:0003677">
    <property type="term" value="F:DNA binding"/>
    <property type="evidence" value="ECO:0007669"/>
    <property type="project" value="InterPro"/>
</dbReference>
<keyword evidence="4" id="KW-0444">Lipid biosynthesis</keyword>
<dbReference type="STRING" id="9305.ENSSHAP00000004398"/>
<reference evidence="15 16" key="1">
    <citation type="journal article" date="2011" name="Proc. Natl. Acad. Sci. U.S.A.">
        <title>Genetic diversity and population structure of the endangered marsupial Sarcophilus harrisii (Tasmanian devil).</title>
        <authorList>
            <person name="Miller W."/>
            <person name="Hayes V.M."/>
            <person name="Ratan A."/>
            <person name="Petersen D.C."/>
            <person name="Wittekindt N.E."/>
            <person name="Miller J."/>
            <person name="Walenz B."/>
            <person name="Knight J."/>
            <person name="Qi J."/>
            <person name="Zhao F."/>
            <person name="Wang Q."/>
            <person name="Bedoya-Reina O.C."/>
            <person name="Katiyar N."/>
            <person name="Tomsho L.P."/>
            <person name="Kasson L.M."/>
            <person name="Hardie R.A."/>
            <person name="Woodbridge P."/>
            <person name="Tindall E.A."/>
            <person name="Bertelsen M.F."/>
            <person name="Dixon D."/>
            <person name="Pyecroft S."/>
            <person name="Helgen K.M."/>
            <person name="Lesk A.M."/>
            <person name="Pringle T.H."/>
            <person name="Patterson N."/>
            <person name="Zhang Y."/>
            <person name="Kreiss A."/>
            <person name="Woods G.M."/>
            <person name="Jones M.E."/>
            <person name="Schuster S.C."/>
        </authorList>
    </citation>
    <scope>NUCLEOTIDE SEQUENCE [LARGE SCALE GENOMIC DNA]</scope>
</reference>
<evidence type="ECO:0000256" key="9">
    <source>
        <dbReference type="ARBA" id="ARBA00023098"/>
    </source>
</evidence>
<evidence type="ECO:0000256" key="3">
    <source>
        <dbReference type="ARBA" id="ARBA00004991"/>
    </source>
</evidence>
<dbReference type="InterPro" id="IPR001356">
    <property type="entry name" value="HD"/>
</dbReference>
<evidence type="ECO:0000256" key="8">
    <source>
        <dbReference type="ARBA" id="ARBA00022989"/>
    </source>
</evidence>
<dbReference type="HOGENOM" id="CLU_028277_1_1_1"/>
<comment type="catalytic activity">
    <reaction evidence="11">
        <text>sphinganine + octadecanoyl-CoA = N-(octadecanoyl)-sphinganine + CoA + H(+)</text>
        <dbReference type="Rhea" id="RHEA:36547"/>
        <dbReference type="ChEBI" id="CHEBI:15378"/>
        <dbReference type="ChEBI" id="CHEBI:57287"/>
        <dbReference type="ChEBI" id="CHEBI:57394"/>
        <dbReference type="ChEBI" id="CHEBI:57817"/>
        <dbReference type="ChEBI" id="CHEBI:67033"/>
    </reaction>
    <physiologicalReaction direction="left-to-right" evidence="11">
        <dbReference type="Rhea" id="RHEA:36548"/>
    </physiologicalReaction>
</comment>
<dbReference type="Pfam" id="PF03798">
    <property type="entry name" value="TRAM_LAG1_CLN8"/>
    <property type="match status" value="1"/>
</dbReference>